<dbReference type="Proteomes" id="UP000273405">
    <property type="component" value="Unassembled WGS sequence"/>
</dbReference>
<dbReference type="EMBL" id="RAWG01000090">
    <property type="protein sequence ID" value="RKH42282.1"/>
    <property type="molecule type" value="Genomic_DNA"/>
</dbReference>
<protein>
    <submittedName>
        <fullName evidence="1">Uncharacterized protein</fullName>
    </submittedName>
</protein>
<evidence type="ECO:0000313" key="2">
    <source>
        <dbReference type="Proteomes" id="UP000273405"/>
    </source>
</evidence>
<sequence length="59" mass="6244">MQKLRKRFAEAGLRVAATVANVAFSYTDGGKTMNALIIGTTSDNGSFWVVTVFRSSGGS</sequence>
<accession>A0A3A8NQL2</accession>
<proteinExistence type="predicted"/>
<reference evidence="2" key="1">
    <citation type="submission" date="2018-09" db="EMBL/GenBank/DDBJ databases">
        <authorList>
            <person name="Livingstone P.G."/>
            <person name="Whitworth D.E."/>
        </authorList>
    </citation>
    <scope>NUCLEOTIDE SEQUENCE [LARGE SCALE GENOMIC DNA]</scope>
    <source>
        <strain evidence="2">CA040B</strain>
    </source>
</reference>
<evidence type="ECO:0000313" key="1">
    <source>
        <dbReference type="EMBL" id="RKH42282.1"/>
    </source>
</evidence>
<gene>
    <name evidence="1" type="ORF">D7X12_16185</name>
</gene>
<name>A0A3A8NQL2_9BACT</name>
<keyword evidence="2" id="KW-1185">Reference proteome</keyword>
<organism evidence="1 2">
    <name type="scientific">Corallococcus sicarius</name>
    <dbReference type="NCBI Taxonomy" id="2316726"/>
    <lineage>
        <taxon>Bacteria</taxon>
        <taxon>Pseudomonadati</taxon>
        <taxon>Myxococcota</taxon>
        <taxon>Myxococcia</taxon>
        <taxon>Myxococcales</taxon>
        <taxon>Cystobacterineae</taxon>
        <taxon>Myxococcaceae</taxon>
        <taxon>Corallococcus</taxon>
    </lineage>
</organism>
<comment type="caution">
    <text evidence="1">The sequence shown here is derived from an EMBL/GenBank/DDBJ whole genome shotgun (WGS) entry which is preliminary data.</text>
</comment>
<dbReference type="AlphaFoldDB" id="A0A3A8NQL2"/>